<dbReference type="PANTHER" id="PTHR47706">
    <property type="entry name" value="NMRA-LIKE FAMILY PROTEIN"/>
    <property type="match status" value="1"/>
</dbReference>
<dbReference type="GO" id="GO:0016491">
    <property type="term" value="F:oxidoreductase activity"/>
    <property type="evidence" value="ECO:0007669"/>
    <property type="project" value="UniProtKB-KW"/>
</dbReference>
<evidence type="ECO:0000256" key="2">
    <source>
        <dbReference type="ARBA" id="ARBA00023002"/>
    </source>
</evidence>
<dbReference type="OrthoDB" id="9974981at2759"/>
<dbReference type="EMBL" id="KZ680212">
    <property type="protein sequence ID" value="PTB66635.1"/>
    <property type="molecule type" value="Genomic_DNA"/>
</dbReference>
<gene>
    <name evidence="4" type="ORF">BBK36DRAFT_1117079</name>
</gene>
<protein>
    <submittedName>
        <fullName evidence="4">NAD(P)-binding protein</fullName>
    </submittedName>
</protein>
<dbReference type="GeneID" id="36598430"/>
<dbReference type="InterPro" id="IPR036291">
    <property type="entry name" value="NAD(P)-bd_dom_sf"/>
</dbReference>
<feature type="domain" description="NmrA-like" evidence="3">
    <location>
        <begin position="5"/>
        <end position="109"/>
    </location>
</feature>
<dbReference type="SUPFAM" id="SSF51735">
    <property type="entry name" value="NAD(P)-binding Rossmann-fold domains"/>
    <property type="match status" value="1"/>
</dbReference>
<keyword evidence="2" id="KW-0560">Oxidoreductase</keyword>
<dbReference type="PANTHER" id="PTHR47706:SF1">
    <property type="entry name" value="CIPA-LIKE, PUTATIVE (AFU_ORTHOLOGUE AFUA_1G12460)-RELATED"/>
    <property type="match status" value="1"/>
</dbReference>
<dbReference type="InterPro" id="IPR051609">
    <property type="entry name" value="NmrA/Isoflavone_reductase-like"/>
</dbReference>
<dbReference type="Gene3D" id="3.40.50.720">
    <property type="entry name" value="NAD(P)-binding Rossmann-like Domain"/>
    <property type="match status" value="1"/>
</dbReference>
<evidence type="ECO:0000313" key="4">
    <source>
        <dbReference type="EMBL" id="PTB66635.1"/>
    </source>
</evidence>
<dbReference type="RefSeq" id="XP_024749955.1">
    <property type="nucleotide sequence ID" value="XM_024890312.1"/>
</dbReference>
<proteinExistence type="predicted"/>
<dbReference type="Pfam" id="PF05368">
    <property type="entry name" value="NmrA"/>
    <property type="match status" value="1"/>
</dbReference>
<keyword evidence="5" id="KW-1185">Reference proteome</keyword>
<keyword evidence="1" id="KW-0521">NADP</keyword>
<name>A0A2T4BBD8_9HYPO</name>
<evidence type="ECO:0000313" key="5">
    <source>
        <dbReference type="Proteomes" id="UP000241546"/>
    </source>
</evidence>
<dbReference type="Proteomes" id="UP000241546">
    <property type="component" value="Unassembled WGS sequence"/>
</dbReference>
<dbReference type="InterPro" id="IPR008030">
    <property type="entry name" value="NmrA-like"/>
</dbReference>
<reference evidence="5" key="1">
    <citation type="submission" date="2016-07" db="EMBL/GenBank/DDBJ databases">
        <title>Multiple horizontal gene transfer events from other fungi enriched the ability of initially mycotrophic Trichoderma (Ascomycota) to feed on dead plant biomass.</title>
        <authorList>
            <consortium name="DOE Joint Genome Institute"/>
            <person name="Atanasova L."/>
            <person name="Chenthamara K."/>
            <person name="Zhang J."/>
            <person name="Grujic M."/>
            <person name="Henrissat B."/>
            <person name="Kuo A."/>
            <person name="Aerts A."/>
            <person name="Salamov A."/>
            <person name="Lipzen A."/>
            <person name="Labutti K."/>
            <person name="Barry K."/>
            <person name="Miao Y."/>
            <person name="Rahimi M.J."/>
            <person name="Shen Q."/>
            <person name="Grigoriev I.V."/>
            <person name="Kubicek C.P."/>
            <person name="Druzhinina I.S."/>
        </authorList>
    </citation>
    <scope>NUCLEOTIDE SEQUENCE [LARGE SCALE GENOMIC DNA]</scope>
    <source>
        <strain evidence="5">TUCIM 6016</strain>
    </source>
</reference>
<accession>A0A2T4BBD8</accession>
<evidence type="ECO:0000259" key="3">
    <source>
        <dbReference type="Pfam" id="PF05368"/>
    </source>
</evidence>
<organism evidence="4 5">
    <name type="scientific">Trichoderma citrinoviride</name>
    <dbReference type="NCBI Taxonomy" id="58853"/>
    <lineage>
        <taxon>Eukaryota</taxon>
        <taxon>Fungi</taxon>
        <taxon>Dikarya</taxon>
        <taxon>Ascomycota</taxon>
        <taxon>Pezizomycotina</taxon>
        <taxon>Sordariomycetes</taxon>
        <taxon>Hypocreomycetidae</taxon>
        <taxon>Hypocreales</taxon>
        <taxon>Hypocreaceae</taxon>
        <taxon>Trichoderma</taxon>
    </lineage>
</organism>
<dbReference type="Gene3D" id="3.90.25.10">
    <property type="entry name" value="UDP-galactose 4-epimerase, domain 1"/>
    <property type="match status" value="1"/>
</dbReference>
<sequence>MVFTKLVIAGSRGYVADHAIRAIVACTEPVFDVTILTRIKVGGESVSIPGAKIIPVDYFDHNELVKAVNGADAILSFLSGFASKIIDKLLLKAAQQAGVRRIFPSEYSGDILHPEAVKLLTEGGNWPEDSSPVLTARKFLSLAEDGGPTSFTTLVPGAFMDPWLEGAFGIFDPRHRKVTFVEGGENYFSGCSLPFLADAIVAVLQMDESKTENKRIPTAEVRATVNDIADMYEEILGEKFERIQVASRDLIDQRNANLQAGKPAEALALMIHLAALNGSGAADLVDGLNFDGDGLLRTQRKTLRQLTIEALRIIGMTSKDS</sequence>
<dbReference type="AlphaFoldDB" id="A0A2T4BBD8"/>
<evidence type="ECO:0000256" key="1">
    <source>
        <dbReference type="ARBA" id="ARBA00022857"/>
    </source>
</evidence>